<dbReference type="GO" id="GO:0070006">
    <property type="term" value="F:metalloaminopeptidase activity"/>
    <property type="evidence" value="ECO:0007669"/>
    <property type="project" value="InterPro"/>
</dbReference>
<dbReference type="PROSITE" id="PS00631">
    <property type="entry name" value="CYTOSOL_AP"/>
    <property type="match status" value="1"/>
</dbReference>
<dbReference type="Gene3D" id="3.40.630.10">
    <property type="entry name" value="Zn peptidases"/>
    <property type="match status" value="1"/>
</dbReference>
<dbReference type="OMA" id="MPIGDEH"/>
<evidence type="ECO:0000313" key="7">
    <source>
        <dbReference type="EMBL" id="CCD20466.1"/>
    </source>
</evidence>
<evidence type="ECO:0000256" key="3">
    <source>
        <dbReference type="ARBA" id="ARBA00022670"/>
    </source>
</evidence>
<name>F9WSC7_TRYVY</name>
<evidence type="ECO:0000259" key="6">
    <source>
        <dbReference type="PROSITE" id="PS00631"/>
    </source>
</evidence>
<proteinExistence type="inferred from homology"/>
<keyword evidence="2" id="KW-0031">Aminopeptidase</keyword>
<feature type="compositionally biased region" description="Low complexity" evidence="5">
    <location>
        <begin position="564"/>
        <end position="575"/>
    </location>
</feature>
<keyword evidence="4" id="KW-0378">Hydrolase</keyword>
<comment type="similarity">
    <text evidence="1">Belongs to the peptidase M17 family.</text>
</comment>
<accession>F9WSC7</accession>
<dbReference type="PRINTS" id="PR00481">
    <property type="entry name" value="LAMNOPPTDASE"/>
</dbReference>
<dbReference type="EMBL" id="CAEX01005640">
    <property type="protein sequence ID" value="CCD20466.1"/>
    <property type="molecule type" value="Genomic_DNA"/>
</dbReference>
<dbReference type="GO" id="GO:0006508">
    <property type="term" value="P:proteolysis"/>
    <property type="evidence" value="ECO:0007669"/>
    <property type="project" value="UniProtKB-KW"/>
</dbReference>
<evidence type="ECO:0000256" key="1">
    <source>
        <dbReference type="ARBA" id="ARBA00009528"/>
    </source>
</evidence>
<dbReference type="Gene3D" id="3.40.220.10">
    <property type="entry name" value="Leucine Aminopeptidase, subunit E, domain 1"/>
    <property type="match status" value="1"/>
</dbReference>
<keyword evidence="3" id="KW-0645">Protease</keyword>
<dbReference type="InterPro" id="IPR011356">
    <property type="entry name" value="Leucine_aapep/pepB"/>
</dbReference>
<dbReference type="SUPFAM" id="SSF53187">
    <property type="entry name" value="Zn-dependent exopeptidases"/>
    <property type="match status" value="1"/>
</dbReference>
<dbReference type="GO" id="GO:0030145">
    <property type="term" value="F:manganese ion binding"/>
    <property type="evidence" value="ECO:0007669"/>
    <property type="project" value="InterPro"/>
</dbReference>
<dbReference type="VEuPathDB" id="TriTrypDB:TvY486_0033000"/>
<evidence type="ECO:0000256" key="5">
    <source>
        <dbReference type="SAM" id="MobiDB-lite"/>
    </source>
</evidence>
<dbReference type="GO" id="GO:0005737">
    <property type="term" value="C:cytoplasm"/>
    <property type="evidence" value="ECO:0007669"/>
    <property type="project" value="InterPro"/>
</dbReference>
<dbReference type="Pfam" id="PF00883">
    <property type="entry name" value="Peptidase_M17"/>
    <property type="match status" value="1"/>
</dbReference>
<feature type="region of interest" description="Disordered" evidence="5">
    <location>
        <begin position="550"/>
        <end position="633"/>
    </location>
</feature>
<feature type="compositionally biased region" description="Basic residues" evidence="5">
    <location>
        <begin position="614"/>
        <end position="633"/>
    </location>
</feature>
<dbReference type="InterPro" id="IPR043472">
    <property type="entry name" value="Macro_dom-like"/>
</dbReference>
<evidence type="ECO:0000256" key="4">
    <source>
        <dbReference type="ARBA" id="ARBA00022801"/>
    </source>
</evidence>
<organism evidence="7 8">
    <name type="scientific">Trypanosoma vivax (strain Y486)</name>
    <dbReference type="NCBI Taxonomy" id="1055687"/>
    <lineage>
        <taxon>Eukaryota</taxon>
        <taxon>Discoba</taxon>
        <taxon>Euglenozoa</taxon>
        <taxon>Kinetoplastea</taxon>
        <taxon>Metakinetoplastina</taxon>
        <taxon>Trypanosomatida</taxon>
        <taxon>Trypanosomatidae</taxon>
        <taxon>Trypanosoma</taxon>
        <taxon>Duttonella</taxon>
    </lineage>
</organism>
<reference evidence="7 8" key="1">
    <citation type="journal article" date="2012" name="Proc. Natl. Acad. Sci. U.S.A.">
        <title>Antigenic diversity is generated by distinct evolutionary mechanisms in African trypanosome species.</title>
        <authorList>
            <person name="Jackson A.P."/>
            <person name="Berry A."/>
            <person name="Aslett M."/>
            <person name="Allison H.C."/>
            <person name="Burton P."/>
            <person name="Vavrova-Anderson J."/>
            <person name="Brown R."/>
            <person name="Browne H."/>
            <person name="Corton N."/>
            <person name="Hauser H."/>
            <person name="Gamble J."/>
            <person name="Gilderthorp R."/>
            <person name="Marcello L."/>
            <person name="McQuillan J."/>
            <person name="Otto T.D."/>
            <person name="Quail M.A."/>
            <person name="Sanders M.J."/>
            <person name="van Tonder A."/>
            <person name="Ginger M.L."/>
            <person name="Field M.C."/>
            <person name="Barry J.D."/>
            <person name="Hertz-Fowler C."/>
            <person name="Berriman M."/>
        </authorList>
    </citation>
    <scope>NUCLEOTIDE SEQUENCE</scope>
    <source>
        <strain evidence="7 8">Y486</strain>
    </source>
</reference>
<dbReference type="Proteomes" id="UP000009027">
    <property type="component" value="Unassembled WGS sequence"/>
</dbReference>
<sequence length="633" mass="67364">MLKKVLARAAFPVSLDVLPLSTPGTTVKRTSNASDKRTVDVYNPNQLTVDFCSNDKASLPLEDDASGYARGKDDTPELPFGFKNVAGSVSLDSERRRLVAGTGKDPNVRDYRLAVTAAVREAQKLGASELVLRSLPTTLQTMGDIFQPPTALSANEVVEKTAAFAVTGAYRYDRLRTTKDKKKGTTGGDGDDESSKLSKLYIDSSDSTAISCGNIIGHCINDARTLGNLREDEGTPQAYCEWIQQHLPRLGVKVKHTLRGEQLQRSGLNLIYNVGKGSKHVPYLVVFEYVGDSKSNHATALVGKGVTFDCGGLNVKPYGSMETMHMDMMGAATVMATMKAAAQLELPINLVAAVGLAENAIGPDSYCPSSIISSHKGLTVEVLNTDAEGRLVLADTLSFLQKDAEVEKDVSTIIDVATLTGAIVVGLGSRRAGLFGNDLLLTQQLMAGGRSSGDELWPMPIGEEHRKAIKGQLADLLNVSTGRQAGSCTAAAFLSNFIEDGVRWAHLDIAGAGVGSDKPKGFQPAGAPGFGVQLLLDYLRQSVVPLAKTKGAEGKKTRGRGAGRRAATTSSSSTDTSEDADEDDAKKDKEVAKRRRGKPAKTDEDSEEEEKPAAKRNAKAAKGRPRGRAAAKK</sequence>
<evidence type="ECO:0000313" key="8">
    <source>
        <dbReference type="Proteomes" id="UP000009027"/>
    </source>
</evidence>
<feature type="domain" description="Cytosol aminopeptidase" evidence="6">
    <location>
        <begin position="384"/>
        <end position="391"/>
    </location>
</feature>
<keyword evidence="8" id="KW-1185">Reference proteome</keyword>
<protein>
    <recommendedName>
        <fullName evidence="6">Cytosol aminopeptidase domain-containing protein</fullName>
    </recommendedName>
</protein>
<gene>
    <name evidence="7" type="ORF">TvY486_0033000</name>
</gene>
<dbReference type="PANTHER" id="PTHR11963:SF23">
    <property type="entry name" value="CYTOSOL AMINOPEPTIDASE"/>
    <property type="match status" value="1"/>
</dbReference>
<dbReference type="AlphaFoldDB" id="F9WSC7"/>
<dbReference type="SUPFAM" id="SSF52949">
    <property type="entry name" value="Macro domain-like"/>
    <property type="match status" value="1"/>
</dbReference>
<evidence type="ECO:0000256" key="2">
    <source>
        <dbReference type="ARBA" id="ARBA00022438"/>
    </source>
</evidence>
<dbReference type="PANTHER" id="PTHR11963">
    <property type="entry name" value="LEUCINE AMINOPEPTIDASE-RELATED"/>
    <property type="match status" value="1"/>
</dbReference>
<dbReference type="InterPro" id="IPR000819">
    <property type="entry name" value="Peptidase_M17_C"/>
</dbReference>
<dbReference type="CDD" id="cd00433">
    <property type="entry name" value="Peptidase_M17"/>
    <property type="match status" value="1"/>
</dbReference>